<evidence type="ECO:0000313" key="2">
    <source>
        <dbReference type="EMBL" id="TMV13458.1"/>
    </source>
</evidence>
<feature type="domain" description="Histidine phosphotransferase ChpT C-terminal" evidence="1">
    <location>
        <begin position="77"/>
        <end position="192"/>
    </location>
</feature>
<evidence type="ECO:0000313" key="3">
    <source>
        <dbReference type="Proteomes" id="UP001191082"/>
    </source>
</evidence>
<dbReference type="Gene3D" id="1.10.287.130">
    <property type="match status" value="1"/>
</dbReference>
<evidence type="ECO:0000259" key="1">
    <source>
        <dbReference type="Pfam" id="PF10090"/>
    </source>
</evidence>
<reference evidence="2 3" key="1">
    <citation type="submission" date="2019-05" db="EMBL/GenBank/DDBJ databases">
        <title>Marivita sp. nov. isolated from sea sediment.</title>
        <authorList>
            <person name="Kim W."/>
        </authorList>
    </citation>
    <scope>NUCLEOTIDE SEQUENCE [LARGE SCALE GENOMIC DNA]</scope>
    <source>
        <strain evidence="2 3">CAU 1492</strain>
    </source>
</reference>
<protein>
    <submittedName>
        <fullName evidence="2">Histidine phosphotransferase</fullName>
    </submittedName>
</protein>
<dbReference type="InterPro" id="IPR018762">
    <property type="entry name" value="ChpT_C"/>
</dbReference>
<dbReference type="Gene3D" id="3.30.565.10">
    <property type="entry name" value="Histidine kinase-like ATPase, C-terminal domain"/>
    <property type="match status" value="1"/>
</dbReference>
<dbReference type="Proteomes" id="UP001191082">
    <property type="component" value="Unassembled WGS sequence"/>
</dbReference>
<name>A0ABY2XBU5_9RHOB</name>
<accession>A0ABY2XBU5</accession>
<dbReference type="RefSeq" id="WP_138864013.1">
    <property type="nucleotide sequence ID" value="NZ_VCPC01000002.1"/>
</dbReference>
<gene>
    <name evidence="2" type="ORF">FGK64_12005</name>
</gene>
<dbReference type="EMBL" id="VCPC01000002">
    <property type="protein sequence ID" value="TMV13458.1"/>
    <property type="molecule type" value="Genomic_DNA"/>
</dbReference>
<proteinExistence type="predicted"/>
<organism evidence="2 3">
    <name type="scientific">Arenibacterium halophilum</name>
    <dbReference type="NCBI Taxonomy" id="2583821"/>
    <lineage>
        <taxon>Bacteria</taxon>
        <taxon>Pseudomonadati</taxon>
        <taxon>Pseudomonadota</taxon>
        <taxon>Alphaproteobacteria</taxon>
        <taxon>Rhodobacterales</taxon>
        <taxon>Paracoccaceae</taxon>
        <taxon>Arenibacterium</taxon>
    </lineage>
</organism>
<dbReference type="InterPro" id="IPR036890">
    <property type="entry name" value="HATPase_C_sf"/>
</dbReference>
<dbReference type="Pfam" id="PF10090">
    <property type="entry name" value="HPTransfase"/>
    <property type="match status" value="1"/>
</dbReference>
<sequence>MPQISAELATLVGSRICHDLISPIGAISNGLELLDLAGSFKGPEHDLIAESVASANARIRFFRIAYGAAGEQMLGRAEVAGVLRDHGQTARLRMDWQPQDPQPRREVRLAFLALQCLETALPYGGEAQIGCEGDSWAITGRGDCSGLDGALWDRLSASVPLGDLAPARVQFALLPVLAQDAGRRLTTTRDAEALSIRF</sequence>
<comment type="caution">
    <text evidence="2">The sequence shown here is derived from an EMBL/GenBank/DDBJ whole genome shotgun (WGS) entry which is preliminary data.</text>
</comment>
<keyword evidence="3" id="KW-1185">Reference proteome</keyword>